<organism evidence="8">
    <name type="scientific">Siphoviridae sp. ctFmt20</name>
    <dbReference type="NCBI Taxonomy" id="2826214"/>
    <lineage>
        <taxon>Viruses</taxon>
        <taxon>Duplodnaviria</taxon>
        <taxon>Heunggongvirae</taxon>
        <taxon>Uroviricota</taxon>
        <taxon>Caudoviricetes</taxon>
    </lineage>
</organism>
<accession>A0A8S5NCP5</accession>
<evidence type="ECO:0000256" key="3">
    <source>
        <dbReference type="ARBA" id="ARBA00022529"/>
    </source>
</evidence>
<dbReference type="GO" id="GO:0008745">
    <property type="term" value="F:N-acetylmuramoyl-L-alanine amidase activity"/>
    <property type="evidence" value="ECO:0007669"/>
    <property type="project" value="UniProtKB-EC"/>
</dbReference>
<keyword evidence="6" id="KW-0961">Cell wall biogenesis/degradation</keyword>
<evidence type="ECO:0000256" key="1">
    <source>
        <dbReference type="ARBA" id="ARBA00001561"/>
    </source>
</evidence>
<dbReference type="Gene3D" id="3.40.80.10">
    <property type="entry name" value="Peptidoglycan recognition protein-like"/>
    <property type="match status" value="1"/>
</dbReference>
<evidence type="ECO:0000256" key="4">
    <source>
        <dbReference type="ARBA" id="ARBA00022638"/>
    </source>
</evidence>
<dbReference type="EC" id="3.5.1.28" evidence="2"/>
<dbReference type="GO" id="GO:0009254">
    <property type="term" value="P:peptidoglycan turnover"/>
    <property type="evidence" value="ECO:0007669"/>
    <property type="project" value="TreeGrafter"/>
</dbReference>
<evidence type="ECO:0000313" key="8">
    <source>
        <dbReference type="EMBL" id="DAD92151.1"/>
    </source>
</evidence>
<dbReference type="InterPro" id="IPR036505">
    <property type="entry name" value="Amidase/PGRP_sf"/>
</dbReference>
<dbReference type="EMBL" id="BK015129">
    <property type="protein sequence ID" value="DAD92151.1"/>
    <property type="molecule type" value="Genomic_DNA"/>
</dbReference>
<dbReference type="SMART" id="SM00644">
    <property type="entry name" value="Ami_2"/>
    <property type="match status" value="1"/>
</dbReference>
<evidence type="ECO:0000256" key="2">
    <source>
        <dbReference type="ARBA" id="ARBA00011901"/>
    </source>
</evidence>
<dbReference type="PANTHER" id="PTHR30417:SF1">
    <property type="entry name" value="N-ACETYLMURAMOYL-L-ALANINE AMIDASE AMID"/>
    <property type="match status" value="1"/>
</dbReference>
<comment type="catalytic activity">
    <reaction evidence="1">
        <text>Hydrolyzes the link between N-acetylmuramoyl residues and L-amino acid residues in certain cell-wall glycopeptides.</text>
        <dbReference type="EC" id="3.5.1.28"/>
    </reaction>
</comment>
<sequence length="242" mass="26899">MTDINFTQCWNYTRGREGREPSKIVIHHWGSDGQTHEGVVDFFTRGPGSGTSAHYVVSAGKITQICHDYDTAYHAGNWNANLDSIGIECRPEATEEDVRTVAELVRRIRAEWGYMPLTVHSDYYPTACPGRYHSLIDRINQLAQEEESDMQLTDRITRPDGHNASVGDILAYVDMRVERLEAVLIGGVEKKGKDGAPTGARTNISDEAAWNATNFARVYDSLAALTKRVDDLVNLIEVGASK</sequence>
<dbReference type="InterPro" id="IPR002502">
    <property type="entry name" value="Amidase_domain"/>
</dbReference>
<evidence type="ECO:0000259" key="7">
    <source>
        <dbReference type="SMART" id="SM00644"/>
    </source>
</evidence>
<dbReference type="CDD" id="cd06583">
    <property type="entry name" value="PGRP"/>
    <property type="match status" value="1"/>
</dbReference>
<name>A0A8S5NCP5_9CAUD</name>
<dbReference type="GO" id="GO:0042742">
    <property type="term" value="P:defense response to bacterium"/>
    <property type="evidence" value="ECO:0007669"/>
    <property type="project" value="UniProtKB-KW"/>
</dbReference>
<reference evidence="8" key="1">
    <citation type="journal article" date="2021" name="Proc. Natl. Acad. Sci. U.S.A.">
        <title>A Catalog of Tens of Thousands of Viruses from Human Metagenomes Reveals Hidden Associations with Chronic Diseases.</title>
        <authorList>
            <person name="Tisza M.J."/>
            <person name="Buck C.B."/>
        </authorList>
    </citation>
    <scope>NUCLEOTIDE SEQUENCE</scope>
    <source>
        <strain evidence="8">CtFmt20</strain>
    </source>
</reference>
<protein>
    <recommendedName>
        <fullName evidence="2">N-acetylmuramoyl-L-alanine amidase</fullName>
        <ecNumber evidence="2">3.5.1.28</ecNumber>
    </recommendedName>
</protein>
<evidence type="ECO:0000256" key="5">
    <source>
        <dbReference type="ARBA" id="ARBA00022801"/>
    </source>
</evidence>
<dbReference type="SUPFAM" id="SSF55846">
    <property type="entry name" value="N-acetylmuramoyl-L-alanine amidase-like"/>
    <property type="match status" value="1"/>
</dbReference>
<keyword evidence="4" id="KW-0081">Bacteriolytic enzyme</keyword>
<keyword evidence="5" id="KW-0378">Hydrolase</keyword>
<dbReference type="InterPro" id="IPR051206">
    <property type="entry name" value="NAMLAA_amidase_2"/>
</dbReference>
<feature type="domain" description="N-acetylmuramoyl-L-alanine amidase" evidence="7">
    <location>
        <begin position="9"/>
        <end position="130"/>
    </location>
</feature>
<dbReference type="GO" id="GO:0071555">
    <property type="term" value="P:cell wall organization"/>
    <property type="evidence" value="ECO:0007669"/>
    <property type="project" value="UniProtKB-KW"/>
</dbReference>
<dbReference type="PANTHER" id="PTHR30417">
    <property type="entry name" value="N-ACETYLMURAMOYL-L-ALANINE AMIDASE AMID"/>
    <property type="match status" value="1"/>
</dbReference>
<dbReference type="GO" id="GO:0001897">
    <property type="term" value="P:symbiont-mediated cytolysis of host cell"/>
    <property type="evidence" value="ECO:0007669"/>
    <property type="project" value="UniProtKB-ARBA"/>
</dbReference>
<dbReference type="Pfam" id="PF01510">
    <property type="entry name" value="Amidase_2"/>
    <property type="match status" value="1"/>
</dbReference>
<evidence type="ECO:0000256" key="6">
    <source>
        <dbReference type="ARBA" id="ARBA00023316"/>
    </source>
</evidence>
<dbReference type="GO" id="GO:0009253">
    <property type="term" value="P:peptidoglycan catabolic process"/>
    <property type="evidence" value="ECO:0007669"/>
    <property type="project" value="InterPro"/>
</dbReference>
<keyword evidence="3" id="KW-0929">Antimicrobial</keyword>
<proteinExistence type="predicted"/>